<dbReference type="PANTHER" id="PTHR43214">
    <property type="entry name" value="TWO-COMPONENT RESPONSE REGULATOR"/>
    <property type="match status" value="1"/>
</dbReference>
<feature type="domain" description="HTH luxR-type" evidence="6">
    <location>
        <begin position="151"/>
        <end position="216"/>
    </location>
</feature>
<dbReference type="STRING" id="1428628.WN71_024285"/>
<keyword evidence="9" id="KW-1185">Reference proteome</keyword>
<reference evidence="8" key="1">
    <citation type="submission" date="2016-10" db="EMBL/GenBank/DDBJ databases">
        <title>Genome sequence of Streptomyces mangrovisoli MUSC 149.</title>
        <authorList>
            <person name="Lee L.-H."/>
            <person name="Ser H.-L."/>
        </authorList>
    </citation>
    <scope>NUCLEOTIDE SEQUENCE [LARGE SCALE GENOMIC DNA]</scope>
    <source>
        <strain evidence="8">MUSC 149</strain>
    </source>
</reference>
<dbReference type="Pfam" id="PF00196">
    <property type="entry name" value="GerE"/>
    <property type="match status" value="1"/>
</dbReference>
<dbReference type="GO" id="GO:0003677">
    <property type="term" value="F:DNA binding"/>
    <property type="evidence" value="ECO:0007669"/>
    <property type="project" value="UniProtKB-KW"/>
</dbReference>
<dbReference type="PANTHER" id="PTHR43214:SF24">
    <property type="entry name" value="TRANSCRIPTIONAL REGULATORY PROTEIN NARL-RELATED"/>
    <property type="match status" value="1"/>
</dbReference>
<dbReference type="SMART" id="SM00421">
    <property type="entry name" value="HTH_LUXR"/>
    <property type="match status" value="1"/>
</dbReference>
<dbReference type="GO" id="GO:0006355">
    <property type="term" value="P:regulation of DNA-templated transcription"/>
    <property type="evidence" value="ECO:0007669"/>
    <property type="project" value="InterPro"/>
</dbReference>
<evidence type="ECO:0000256" key="5">
    <source>
        <dbReference type="PROSITE-ProRule" id="PRU00169"/>
    </source>
</evidence>
<evidence type="ECO:0000256" key="4">
    <source>
        <dbReference type="ARBA" id="ARBA00023163"/>
    </source>
</evidence>
<organism evidence="8 9">
    <name type="scientific">Streptomyces mangrovisoli</name>
    <dbReference type="NCBI Taxonomy" id="1428628"/>
    <lineage>
        <taxon>Bacteria</taxon>
        <taxon>Bacillati</taxon>
        <taxon>Actinomycetota</taxon>
        <taxon>Actinomycetes</taxon>
        <taxon>Kitasatosporales</taxon>
        <taxon>Streptomycetaceae</taxon>
        <taxon>Streptomyces</taxon>
    </lineage>
</organism>
<evidence type="ECO:0000256" key="3">
    <source>
        <dbReference type="ARBA" id="ARBA00023125"/>
    </source>
</evidence>
<sequence length="227" mass="24210">MTIRVVIADDQVLLRGTLRLLLENAAGFEVTGEASDGAEAVEVVRGGATDVVLMDLRMPRVDGLQAIRAIRDDTALDDVKILVLTTFESEQYVAEALQAGANGFVGKGTDPRELLLAIETVARGDVMLSPAATRALVAVFTRSAAPVPQAAQQRFDALTPRELEMVVLVAGGITNDEIAARLSLSRHTVKTHINRAMVKLGVSDRAQLVVLAYESGLVTPSGRPRSQ</sequence>
<dbReference type="CDD" id="cd17535">
    <property type="entry name" value="REC_NarL-like"/>
    <property type="match status" value="1"/>
</dbReference>
<keyword evidence="4" id="KW-0804">Transcription</keyword>
<dbReference type="PROSITE" id="PS00622">
    <property type="entry name" value="HTH_LUXR_1"/>
    <property type="match status" value="1"/>
</dbReference>
<evidence type="ECO:0000313" key="9">
    <source>
        <dbReference type="Proteomes" id="UP000034196"/>
    </source>
</evidence>
<dbReference type="RefSeq" id="WP_046588184.1">
    <property type="nucleotide sequence ID" value="NZ_LAVA02000058.1"/>
</dbReference>
<dbReference type="CDD" id="cd06170">
    <property type="entry name" value="LuxR_C_like"/>
    <property type="match status" value="1"/>
</dbReference>
<accession>A0A1J4NV39</accession>
<evidence type="ECO:0000259" key="7">
    <source>
        <dbReference type="PROSITE" id="PS50110"/>
    </source>
</evidence>
<evidence type="ECO:0000256" key="1">
    <source>
        <dbReference type="ARBA" id="ARBA00022553"/>
    </source>
</evidence>
<dbReference type="InterPro" id="IPR058245">
    <property type="entry name" value="NreC/VraR/RcsB-like_REC"/>
</dbReference>
<dbReference type="AlphaFoldDB" id="A0A1J4NV39"/>
<proteinExistence type="predicted"/>
<dbReference type="InterPro" id="IPR039420">
    <property type="entry name" value="WalR-like"/>
</dbReference>
<dbReference type="Proteomes" id="UP000034196">
    <property type="component" value="Unassembled WGS sequence"/>
</dbReference>
<evidence type="ECO:0000256" key="2">
    <source>
        <dbReference type="ARBA" id="ARBA00023015"/>
    </source>
</evidence>
<keyword evidence="3 8" id="KW-0238">DNA-binding</keyword>
<keyword evidence="1 5" id="KW-0597">Phosphoprotein</keyword>
<dbReference type="InterPro" id="IPR000792">
    <property type="entry name" value="Tscrpt_reg_LuxR_C"/>
</dbReference>
<protein>
    <submittedName>
        <fullName evidence="8">DNA-binding response regulator</fullName>
    </submittedName>
</protein>
<dbReference type="PROSITE" id="PS50043">
    <property type="entry name" value="HTH_LUXR_2"/>
    <property type="match status" value="1"/>
</dbReference>
<dbReference type="Pfam" id="PF00072">
    <property type="entry name" value="Response_reg"/>
    <property type="match status" value="1"/>
</dbReference>
<name>A0A1J4NV39_9ACTN</name>
<feature type="modified residue" description="4-aspartylphosphate" evidence="5">
    <location>
        <position position="55"/>
    </location>
</feature>
<gene>
    <name evidence="8" type="ORF">WN71_024285</name>
</gene>
<dbReference type="EMBL" id="LAVA02000058">
    <property type="protein sequence ID" value="OIJ65388.1"/>
    <property type="molecule type" value="Genomic_DNA"/>
</dbReference>
<dbReference type="Gene3D" id="3.40.50.2300">
    <property type="match status" value="1"/>
</dbReference>
<dbReference type="SMART" id="SM00448">
    <property type="entry name" value="REC"/>
    <property type="match status" value="1"/>
</dbReference>
<dbReference type="SUPFAM" id="SSF52172">
    <property type="entry name" value="CheY-like"/>
    <property type="match status" value="1"/>
</dbReference>
<evidence type="ECO:0000259" key="6">
    <source>
        <dbReference type="PROSITE" id="PS50043"/>
    </source>
</evidence>
<dbReference type="InterPro" id="IPR001789">
    <property type="entry name" value="Sig_transdc_resp-reg_receiver"/>
</dbReference>
<evidence type="ECO:0000313" key="8">
    <source>
        <dbReference type="EMBL" id="OIJ65388.1"/>
    </source>
</evidence>
<comment type="caution">
    <text evidence="8">The sequence shown here is derived from an EMBL/GenBank/DDBJ whole genome shotgun (WGS) entry which is preliminary data.</text>
</comment>
<dbReference type="PROSITE" id="PS50110">
    <property type="entry name" value="RESPONSE_REGULATORY"/>
    <property type="match status" value="1"/>
</dbReference>
<dbReference type="GO" id="GO:0000160">
    <property type="term" value="P:phosphorelay signal transduction system"/>
    <property type="evidence" value="ECO:0007669"/>
    <property type="project" value="InterPro"/>
</dbReference>
<feature type="domain" description="Response regulatory" evidence="7">
    <location>
        <begin position="4"/>
        <end position="122"/>
    </location>
</feature>
<dbReference type="OrthoDB" id="9808843at2"/>
<dbReference type="InterPro" id="IPR011006">
    <property type="entry name" value="CheY-like_superfamily"/>
</dbReference>
<dbReference type="PRINTS" id="PR00038">
    <property type="entry name" value="HTHLUXR"/>
</dbReference>
<keyword evidence="2" id="KW-0805">Transcription regulation</keyword>